<proteinExistence type="predicted"/>
<sequence>MRKIENPLHPKQGKILTSIPGIGTIQAAAIIAAIGNVLNFEHASGLKAYFGWPPQEEHSGLSLDRVHLI</sequence>
<name>A0A401ZLY0_9CHLR</name>
<comment type="caution">
    <text evidence="2">The sequence shown here is derived from an EMBL/GenBank/DDBJ whole genome shotgun (WGS) entry which is preliminary data.</text>
</comment>
<accession>A0A401ZLY0</accession>
<keyword evidence="3" id="KW-1185">Reference proteome</keyword>
<feature type="domain" description="Transposase IS116/IS110/IS902 C-terminal" evidence="1">
    <location>
        <begin position="14"/>
        <end position="62"/>
    </location>
</feature>
<organism evidence="2 3">
    <name type="scientific">Dictyobacter aurantiacus</name>
    <dbReference type="NCBI Taxonomy" id="1936993"/>
    <lineage>
        <taxon>Bacteria</taxon>
        <taxon>Bacillati</taxon>
        <taxon>Chloroflexota</taxon>
        <taxon>Ktedonobacteria</taxon>
        <taxon>Ktedonobacterales</taxon>
        <taxon>Dictyobacteraceae</taxon>
        <taxon>Dictyobacter</taxon>
    </lineage>
</organism>
<protein>
    <recommendedName>
        <fullName evidence="1">Transposase IS116/IS110/IS902 C-terminal domain-containing protein</fullName>
    </recommendedName>
</protein>
<dbReference type="AlphaFoldDB" id="A0A401ZLY0"/>
<dbReference type="Pfam" id="PF02371">
    <property type="entry name" value="Transposase_20"/>
    <property type="match status" value="1"/>
</dbReference>
<dbReference type="GO" id="GO:0006313">
    <property type="term" value="P:DNA transposition"/>
    <property type="evidence" value="ECO:0007669"/>
    <property type="project" value="InterPro"/>
</dbReference>
<dbReference type="Proteomes" id="UP000287224">
    <property type="component" value="Unassembled WGS sequence"/>
</dbReference>
<evidence type="ECO:0000313" key="3">
    <source>
        <dbReference type="Proteomes" id="UP000287224"/>
    </source>
</evidence>
<dbReference type="GO" id="GO:0003677">
    <property type="term" value="F:DNA binding"/>
    <property type="evidence" value="ECO:0007669"/>
    <property type="project" value="InterPro"/>
</dbReference>
<reference evidence="3" key="1">
    <citation type="submission" date="2018-12" db="EMBL/GenBank/DDBJ databases">
        <title>Tengunoibacter tsumagoiensis gen. nov., sp. nov., Dictyobacter kobayashii sp. nov., D. alpinus sp. nov., and D. joshuensis sp. nov. and description of Dictyobacteraceae fam. nov. within the order Ktedonobacterales isolated from Tengu-no-mugimeshi.</title>
        <authorList>
            <person name="Wang C.M."/>
            <person name="Zheng Y."/>
            <person name="Sakai Y."/>
            <person name="Toyoda A."/>
            <person name="Minakuchi Y."/>
            <person name="Abe K."/>
            <person name="Yokota A."/>
            <person name="Yabe S."/>
        </authorList>
    </citation>
    <scope>NUCLEOTIDE SEQUENCE [LARGE SCALE GENOMIC DNA]</scope>
    <source>
        <strain evidence="3">S-27</strain>
    </source>
</reference>
<gene>
    <name evidence="2" type="ORF">KDAU_51670</name>
</gene>
<dbReference type="RefSeq" id="WP_160146127.1">
    <property type="nucleotide sequence ID" value="NZ_BIFQ01000002.1"/>
</dbReference>
<evidence type="ECO:0000259" key="1">
    <source>
        <dbReference type="Pfam" id="PF02371"/>
    </source>
</evidence>
<evidence type="ECO:0000313" key="2">
    <source>
        <dbReference type="EMBL" id="GCE07838.1"/>
    </source>
</evidence>
<dbReference type="GO" id="GO:0004803">
    <property type="term" value="F:transposase activity"/>
    <property type="evidence" value="ECO:0007669"/>
    <property type="project" value="InterPro"/>
</dbReference>
<dbReference type="EMBL" id="BIFQ01000002">
    <property type="protein sequence ID" value="GCE07838.1"/>
    <property type="molecule type" value="Genomic_DNA"/>
</dbReference>
<dbReference type="InterPro" id="IPR003346">
    <property type="entry name" value="Transposase_20"/>
</dbReference>